<accession>A0ABS1R5N2</accession>
<evidence type="ECO:0000313" key="2">
    <source>
        <dbReference type="Proteomes" id="UP000625283"/>
    </source>
</evidence>
<proteinExistence type="predicted"/>
<organism evidence="1 2">
    <name type="scientific">Sphingobacterium faecale</name>
    <dbReference type="NCBI Taxonomy" id="2803775"/>
    <lineage>
        <taxon>Bacteria</taxon>
        <taxon>Pseudomonadati</taxon>
        <taxon>Bacteroidota</taxon>
        <taxon>Sphingobacteriia</taxon>
        <taxon>Sphingobacteriales</taxon>
        <taxon>Sphingobacteriaceae</taxon>
        <taxon>Sphingobacterium</taxon>
    </lineage>
</organism>
<dbReference type="Proteomes" id="UP000625283">
    <property type="component" value="Unassembled WGS sequence"/>
</dbReference>
<evidence type="ECO:0000313" key="1">
    <source>
        <dbReference type="EMBL" id="MBL1410008.1"/>
    </source>
</evidence>
<dbReference type="RefSeq" id="WP_202103717.1">
    <property type="nucleotide sequence ID" value="NZ_JAERTY010000008.1"/>
</dbReference>
<reference evidence="1 2" key="1">
    <citation type="submission" date="2021-01" db="EMBL/GenBank/DDBJ databases">
        <title>C459-1 draft genome sequence.</title>
        <authorList>
            <person name="Zhang X.-F."/>
        </authorList>
    </citation>
    <scope>NUCLEOTIDE SEQUENCE [LARGE SCALE GENOMIC DNA]</scope>
    <source>
        <strain evidence="2">C459-1</strain>
    </source>
</reference>
<sequence>MAKSKDQLFAKIDNLLSDINSKYELLKSNEELDAVELTLLEGDIDYLSNHIKALGYFVEFEVTEFVNDVALEAVPPVFAPEPDVVTSEEHRDAPEEMAFSSKVYSEEKSPAADMPIANSGPVVHTSLVEEKRVEEPVPQKVVETVVREVVEEEKVLIVEQVEVKVETVRHEEQSSRPLTINELIQQQRQAGVNMTQQFQTSTAQERVVDLKSAVSLNDKLLFIKDLFNGYSLAYSEALELLNRLNNFAEADAFLQSNYALKNGWAEKPQTVDKFYILLRKKFSN</sequence>
<gene>
    <name evidence="1" type="ORF">JKG61_14730</name>
</gene>
<keyword evidence="2" id="KW-1185">Reference proteome</keyword>
<protein>
    <submittedName>
        <fullName evidence="1">Uncharacterized protein</fullName>
    </submittedName>
</protein>
<comment type="caution">
    <text evidence="1">The sequence shown here is derived from an EMBL/GenBank/DDBJ whole genome shotgun (WGS) entry which is preliminary data.</text>
</comment>
<dbReference type="EMBL" id="JAERTY010000008">
    <property type="protein sequence ID" value="MBL1410008.1"/>
    <property type="molecule type" value="Genomic_DNA"/>
</dbReference>
<name>A0ABS1R5N2_9SPHI</name>